<dbReference type="AlphaFoldDB" id="A0A103XVB6"/>
<feature type="region of interest" description="Disordered" evidence="1">
    <location>
        <begin position="16"/>
        <end position="39"/>
    </location>
</feature>
<dbReference type="Proteomes" id="UP000243975">
    <property type="component" value="Unassembled WGS sequence"/>
</dbReference>
<evidence type="ECO:0000313" key="2">
    <source>
        <dbReference type="EMBL" id="KVH97566.1"/>
    </source>
</evidence>
<gene>
    <name evidence="2" type="ORF">Ccrd_000339</name>
</gene>
<name>A0A103XVB6_CYNCS</name>
<evidence type="ECO:0000256" key="1">
    <source>
        <dbReference type="SAM" id="MobiDB-lite"/>
    </source>
</evidence>
<protein>
    <submittedName>
        <fullName evidence="2">Uncharacterized protein</fullName>
    </submittedName>
</protein>
<dbReference type="Gramene" id="KVH97566">
    <property type="protein sequence ID" value="KVH97566"/>
    <property type="gene ID" value="Ccrd_000339"/>
</dbReference>
<dbReference type="EMBL" id="LEKV01003825">
    <property type="protein sequence ID" value="KVH97566.1"/>
    <property type="molecule type" value="Genomic_DNA"/>
</dbReference>
<reference evidence="2 3" key="1">
    <citation type="journal article" date="2016" name="Sci. Rep.">
        <title>The genome sequence of the outbreeding globe artichoke constructed de novo incorporating a phase-aware low-pass sequencing strategy of F1 progeny.</title>
        <authorList>
            <person name="Scaglione D."/>
            <person name="Reyes-Chin-Wo S."/>
            <person name="Acquadro A."/>
            <person name="Froenicke L."/>
            <person name="Portis E."/>
            <person name="Beitel C."/>
            <person name="Tirone M."/>
            <person name="Mauro R."/>
            <person name="Lo Monaco A."/>
            <person name="Mauromicale G."/>
            <person name="Faccioli P."/>
            <person name="Cattivelli L."/>
            <person name="Rieseberg L."/>
            <person name="Michelmore R."/>
            <person name="Lanteri S."/>
        </authorList>
    </citation>
    <scope>NUCLEOTIDE SEQUENCE [LARGE SCALE GENOMIC DNA]</scope>
    <source>
        <strain evidence="2">2C</strain>
    </source>
</reference>
<proteinExistence type="predicted"/>
<keyword evidence="3" id="KW-1185">Reference proteome</keyword>
<organism evidence="2 3">
    <name type="scientific">Cynara cardunculus var. scolymus</name>
    <name type="common">Globe artichoke</name>
    <name type="synonym">Cynara scolymus</name>
    <dbReference type="NCBI Taxonomy" id="59895"/>
    <lineage>
        <taxon>Eukaryota</taxon>
        <taxon>Viridiplantae</taxon>
        <taxon>Streptophyta</taxon>
        <taxon>Embryophyta</taxon>
        <taxon>Tracheophyta</taxon>
        <taxon>Spermatophyta</taxon>
        <taxon>Magnoliopsida</taxon>
        <taxon>eudicotyledons</taxon>
        <taxon>Gunneridae</taxon>
        <taxon>Pentapetalae</taxon>
        <taxon>asterids</taxon>
        <taxon>campanulids</taxon>
        <taxon>Asterales</taxon>
        <taxon>Asteraceae</taxon>
        <taxon>Carduoideae</taxon>
        <taxon>Cardueae</taxon>
        <taxon>Carduinae</taxon>
        <taxon>Cynara</taxon>
    </lineage>
</organism>
<evidence type="ECO:0000313" key="3">
    <source>
        <dbReference type="Proteomes" id="UP000243975"/>
    </source>
</evidence>
<accession>A0A103XVB6</accession>
<comment type="caution">
    <text evidence="2">The sequence shown here is derived from an EMBL/GenBank/DDBJ whole genome shotgun (WGS) entry which is preliminary data.</text>
</comment>
<sequence>MVFDGFGASISVNAMRSRTRADVETDSSSSNKRGKNGSAFNKMISIHMEKFLLKKLQIRVNFEVERYDFHTLGQRMENQKMMMIELLQSQGRMDAKAEVAGK</sequence>